<evidence type="ECO:0000313" key="3">
    <source>
        <dbReference type="Proteomes" id="UP000296706"/>
    </source>
</evidence>
<dbReference type="OrthoDB" id="186005at2157"/>
<evidence type="ECO:0000313" key="2">
    <source>
        <dbReference type="EMBL" id="QCC50561.1"/>
    </source>
</evidence>
<evidence type="ECO:0000256" key="1">
    <source>
        <dbReference type="SAM" id="MobiDB-lite"/>
    </source>
</evidence>
<dbReference type="AlphaFoldDB" id="A0A4D6HAL0"/>
<keyword evidence="3" id="KW-1185">Reference proteome</keyword>
<protein>
    <submittedName>
        <fullName evidence="2">Uncharacterized protein</fullName>
    </submittedName>
</protein>
<dbReference type="EMBL" id="CP031310">
    <property type="protein sequence ID" value="QCC50561.1"/>
    <property type="molecule type" value="Genomic_DNA"/>
</dbReference>
<dbReference type="GeneID" id="39847113"/>
<organism evidence="2 3">
    <name type="scientific">Halapricum salinum</name>
    <dbReference type="NCBI Taxonomy" id="1457250"/>
    <lineage>
        <taxon>Archaea</taxon>
        <taxon>Methanobacteriati</taxon>
        <taxon>Methanobacteriota</taxon>
        <taxon>Stenosarchaea group</taxon>
        <taxon>Halobacteria</taxon>
        <taxon>Halobacteriales</taxon>
        <taxon>Haloarculaceae</taxon>
        <taxon>Halapricum</taxon>
    </lineage>
</organism>
<proteinExistence type="predicted"/>
<dbReference type="KEGG" id="hsn:DV733_04575"/>
<dbReference type="RefSeq" id="WP_049994009.1">
    <property type="nucleotide sequence ID" value="NZ_CP031310.1"/>
</dbReference>
<name>A0A4D6HAL0_9EURY</name>
<sequence>MAVDDHHTTERPTETEQEALHRVTLGMEWLHRAHGHLLAFHHNVGHAMDHFAAAEPLLREAGHVDLADAIRAEYLPRGVVDENRWSYDVVEDFEDGVLADMDAFETTVREQLADGQRHVAEREQERRWKERASED</sequence>
<dbReference type="Proteomes" id="UP000296706">
    <property type="component" value="Chromosome"/>
</dbReference>
<gene>
    <name evidence="2" type="ORF">DV733_04575</name>
</gene>
<dbReference type="STRING" id="1457250.GCA_000755225_03219"/>
<accession>A0A4D6HAL0</accession>
<reference evidence="2 3" key="1">
    <citation type="journal article" date="2019" name="Nat. Commun.">
        <title>A new type of DNA phosphorothioation-based antiviral system in archaea.</title>
        <authorList>
            <person name="Xiong L."/>
            <person name="Liu S."/>
            <person name="Chen S."/>
            <person name="Xiao Y."/>
            <person name="Zhu B."/>
            <person name="Gao Y."/>
            <person name="Zhang Y."/>
            <person name="Chen B."/>
            <person name="Luo J."/>
            <person name="Deng Z."/>
            <person name="Chen X."/>
            <person name="Wang L."/>
            <person name="Chen S."/>
        </authorList>
    </citation>
    <scope>NUCLEOTIDE SEQUENCE [LARGE SCALE GENOMIC DNA]</scope>
    <source>
        <strain evidence="2 3">CBA1105</strain>
    </source>
</reference>
<feature type="region of interest" description="Disordered" evidence="1">
    <location>
        <begin position="115"/>
        <end position="135"/>
    </location>
</feature>